<evidence type="ECO:0000313" key="2">
    <source>
        <dbReference type="Proteomes" id="UP001356427"/>
    </source>
</evidence>
<dbReference type="AlphaFoldDB" id="A0AAN8QR26"/>
<comment type="caution">
    <text evidence="1">The sequence shown here is derived from an EMBL/GenBank/DDBJ whole genome shotgun (WGS) entry which is preliminary data.</text>
</comment>
<evidence type="ECO:0000313" key="1">
    <source>
        <dbReference type="EMBL" id="KAK6308556.1"/>
    </source>
</evidence>
<keyword evidence="2" id="KW-1185">Reference proteome</keyword>
<sequence>MVVISKHNISLQLEDSLIEPAWSIRWVGFELWGLFHWFHCARLIKVHLKYYIIGYPFLQSTTTQLLLAGGTPTQLLLAGGTPTQGLLAGGTTTQLLLACGTPTQLLLGCGTP</sequence>
<organism evidence="1 2">
    <name type="scientific">Coregonus suidteri</name>
    <dbReference type="NCBI Taxonomy" id="861788"/>
    <lineage>
        <taxon>Eukaryota</taxon>
        <taxon>Metazoa</taxon>
        <taxon>Chordata</taxon>
        <taxon>Craniata</taxon>
        <taxon>Vertebrata</taxon>
        <taxon>Euteleostomi</taxon>
        <taxon>Actinopterygii</taxon>
        <taxon>Neopterygii</taxon>
        <taxon>Teleostei</taxon>
        <taxon>Protacanthopterygii</taxon>
        <taxon>Salmoniformes</taxon>
        <taxon>Salmonidae</taxon>
        <taxon>Coregoninae</taxon>
        <taxon>Coregonus</taxon>
    </lineage>
</organism>
<accession>A0AAN8QR26</accession>
<name>A0AAN8QR26_9TELE</name>
<gene>
    <name evidence="1" type="ORF">J4Q44_G00218270</name>
</gene>
<feature type="non-terminal residue" evidence="1">
    <location>
        <position position="112"/>
    </location>
</feature>
<dbReference type="EMBL" id="JAGTTL010000019">
    <property type="protein sequence ID" value="KAK6308556.1"/>
    <property type="molecule type" value="Genomic_DNA"/>
</dbReference>
<reference evidence="1 2" key="1">
    <citation type="submission" date="2021-04" db="EMBL/GenBank/DDBJ databases">
        <authorList>
            <person name="De Guttry C."/>
            <person name="Zahm M."/>
            <person name="Klopp C."/>
            <person name="Cabau C."/>
            <person name="Louis A."/>
            <person name="Berthelot C."/>
            <person name="Parey E."/>
            <person name="Roest Crollius H."/>
            <person name="Montfort J."/>
            <person name="Robinson-Rechavi M."/>
            <person name="Bucao C."/>
            <person name="Bouchez O."/>
            <person name="Gislard M."/>
            <person name="Lluch J."/>
            <person name="Milhes M."/>
            <person name="Lampietro C."/>
            <person name="Lopez Roques C."/>
            <person name="Donnadieu C."/>
            <person name="Braasch I."/>
            <person name="Desvignes T."/>
            <person name="Postlethwait J."/>
            <person name="Bobe J."/>
            <person name="Wedekind C."/>
            <person name="Guiguen Y."/>
        </authorList>
    </citation>
    <scope>NUCLEOTIDE SEQUENCE [LARGE SCALE GENOMIC DNA]</scope>
    <source>
        <strain evidence="1">Cs_M1</strain>
        <tissue evidence="1">Blood</tissue>
    </source>
</reference>
<proteinExistence type="predicted"/>
<protein>
    <submittedName>
        <fullName evidence="1">Uncharacterized protein</fullName>
    </submittedName>
</protein>
<dbReference type="Proteomes" id="UP001356427">
    <property type="component" value="Unassembled WGS sequence"/>
</dbReference>